<accession>A0ABU9XY83</accession>
<sequence length="93" mass="9937">MADNQPVEDAAKRVLALEEELESAGAALTAGQELQLAREALRQWVETVVGVVSSPGVGRVTLIHANGNQSKIASPELPYLLSRPATFEKEPES</sequence>
<reference evidence="1 2" key="1">
    <citation type="submission" date="2024-05" db="EMBL/GenBank/DDBJ databases">
        <authorList>
            <person name="Liu Q."/>
            <person name="Xin Y.-H."/>
        </authorList>
    </citation>
    <scope>NUCLEOTIDE SEQUENCE [LARGE SCALE GENOMIC DNA]</scope>
    <source>
        <strain evidence="1 2">CGMCC 1.10181</strain>
    </source>
</reference>
<evidence type="ECO:0000313" key="2">
    <source>
        <dbReference type="Proteomes" id="UP001419910"/>
    </source>
</evidence>
<evidence type="ECO:0000313" key="1">
    <source>
        <dbReference type="EMBL" id="MEN2788510.1"/>
    </source>
</evidence>
<name>A0ABU9XY83_9SPHN</name>
<protein>
    <submittedName>
        <fullName evidence="1">Uncharacterized protein</fullName>
    </submittedName>
</protein>
<dbReference type="EMBL" id="JBDIME010000002">
    <property type="protein sequence ID" value="MEN2788510.1"/>
    <property type="molecule type" value="Genomic_DNA"/>
</dbReference>
<dbReference type="Proteomes" id="UP001419910">
    <property type="component" value="Unassembled WGS sequence"/>
</dbReference>
<gene>
    <name evidence="1" type="ORF">ABC974_02645</name>
</gene>
<organism evidence="1 2">
    <name type="scientific">Sphingomonas oligophenolica</name>
    <dbReference type="NCBI Taxonomy" id="301154"/>
    <lineage>
        <taxon>Bacteria</taxon>
        <taxon>Pseudomonadati</taxon>
        <taxon>Pseudomonadota</taxon>
        <taxon>Alphaproteobacteria</taxon>
        <taxon>Sphingomonadales</taxon>
        <taxon>Sphingomonadaceae</taxon>
        <taxon>Sphingomonas</taxon>
    </lineage>
</organism>
<dbReference type="RefSeq" id="WP_343890514.1">
    <property type="nucleotide sequence ID" value="NZ_BAAAEH010000035.1"/>
</dbReference>
<comment type="caution">
    <text evidence="1">The sequence shown here is derived from an EMBL/GenBank/DDBJ whole genome shotgun (WGS) entry which is preliminary data.</text>
</comment>
<proteinExistence type="predicted"/>
<keyword evidence="2" id="KW-1185">Reference proteome</keyword>